<dbReference type="FunCoup" id="A0A2K1L2B1">
    <property type="interactions" value="1585"/>
</dbReference>
<proteinExistence type="predicted"/>
<dbReference type="SUPFAM" id="SSF56112">
    <property type="entry name" value="Protein kinase-like (PK-like)"/>
    <property type="match status" value="1"/>
</dbReference>
<evidence type="ECO:0000313" key="7">
    <source>
        <dbReference type="Proteomes" id="UP000006727"/>
    </source>
</evidence>
<dbReference type="PaxDb" id="3218-PP1S336_36V6.1"/>
<accession>A0A2K1L2B1</accession>
<dbReference type="SMART" id="SM00219">
    <property type="entry name" value="TyrKc"/>
    <property type="match status" value="1"/>
</dbReference>
<dbReference type="GO" id="GO:0004672">
    <property type="term" value="F:protein kinase activity"/>
    <property type="evidence" value="ECO:0000318"/>
    <property type="project" value="GO_Central"/>
</dbReference>
<keyword evidence="2" id="KW-0067">ATP-binding</keyword>
<dbReference type="EnsemblPlants" id="Pp3c2_19850V3.2">
    <property type="protein sequence ID" value="Pp3c2_19850V3.2"/>
    <property type="gene ID" value="Pp3c2_19850"/>
</dbReference>
<gene>
    <name evidence="6" type="primary">LOC112277979</name>
    <name evidence="5" type="ORF">PHYPA_002961</name>
</gene>
<feature type="compositionally biased region" description="Polar residues" evidence="3">
    <location>
        <begin position="270"/>
        <end position="279"/>
    </location>
</feature>
<name>A0A2K1L2B1_PHYPA</name>
<feature type="compositionally biased region" description="Low complexity" evidence="3">
    <location>
        <begin position="292"/>
        <end position="309"/>
    </location>
</feature>
<dbReference type="InterPro" id="IPR014729">
    <property type="entry name" value="Rossmann-like_a/b/a_fold"/>
</dbReference>
<dbReference type="Gramene" id="Pp3c2_19850V3.2">
    <property type="protein sequence ID" value="Pp3c2_19850V3.2"/>
    <property type="gene ID" value="Pp3c2_19850"/>
</dbReference>
<evidence type="ECO:0000259" key="4">
    <source>
        <dbReference type="PROSITE" id="PS50011"/>
    </source>
</evidence>
<dbReference type="PROSITE" id="PS00109">
    <property type="entry name" value="PROTEIN_KINASE_TYR"/>
    <property type="match status" value="1"/>
</dbReference>
<evidence type="ECO:0000256" key="3">
    <source>
        <dbReference type="SAM" id="MobiDB-lite"/>
    </source>
</evidence>
<dbReference type="PANTHER" id="PTHR47989">
    <property type="entry name" value="OS01G0750732 PROTEIN"/>
    <property type="match status" value="1"/>
</dbReference>
<dbReference type="Gene3D" id="1.10.510.10">
    <property type="entry name" value="Transferase(Phosphotransferase) domain 1"/>
    <property type="match status" value="1"/>
</dbReference>
<dbReference type="GO" id="GO:0007165">
    <property type="term" value="P:signal transduction"/>
    <property type="evidence" value="ECO:0000318"/>
    <property type="project" value="GO_Central"/>
</dbReference>
<dbReference type="GeneID" id="112277979"/>
<dbReference type="CDD" id="cd14066">
    <property type="entry name" value="STKc_IRAK"/>
    <property type="match status" value="1"/>
</dbReference>
<sequence length="977" mass="107652">MSLVDQPSRPAARIRTERGGFKRARRCWEVFITADEERSCAMTAPASMPEWSSPQPYSRPQSEIFTYEKVLVVLDGSRQITKYALEWALSNVLVRPGESITVLALHATGSHGPVRRIWGFPMSLQMLGGDCATPRVLRGVIDSSRGAKEVDEEIIEGCTSMIQHFQDVCNQKKIAIDVKVQEVDGREAPAIEARSLGATWVVLDKHLKKEAKVCMELLQCNIVIVKPSEPKILRLNLKRNSRILESPARQSGQQPAPIVQEDSRVYDSSKAPSHVSSISAAARNGPHSLLKTSTPSSSPDDTMTPFTPSEPCTSSKLSSDTSPCQASGPLSNNGSSTELVVRGGILEATATRALEKGASFRAFYPDIGDEIVVPGMLSMESSPNSILQKSNQGDSRAPLDYSRSPAGIRGLAQSRDSIPTLRPASRNGSRANSRRGSPAKTPTVDSPAKSASIARRESYEGRGSSVKRENTLGQSLRAILQENADQDCAASDGGSPSGYNGDHEPCYTSPERRLKRGKADALMRQKMAIMLNKHNLPGPPPLCSMCQHKAPMFGKPPQRYSYKELEVATNGFSRSNFLAEGGYGSVHRGVLPDGQGIAVKQYKLASTQGDKEFCAEVEVLSYAQHRNVVMLIGYCIEGKRRLLVYEFICNGSLDGHLYERDRPVLEWSSRHKIAVGTARGLRYLHEDCRVGCIVHRDLRPNNILLTHDFEPMVGDFGLARWQPDGHCGVETRVIGTFGYLAPEYTQHGQITDKADVYSFGVVLLELITGRKAIDINRPRGEQCLTEWARPLLEERGTLPIDPRLEKRFSDTEMESMLHAASCCIRRDPSVRPRMAQVLRMLEGEMIFDANSSPASGYFAGRLNNNHMTYYPVAGPAPREEVKYPNFVSPQSEYNSKYSSPNRKNGNLPYGPMISSPKVRHSSATKDSIKKLPVVASHLGQDGQKLSYEALRAAYMDKVSPHHVTASAYESYQLGKDF</sequence>
<evidence type="ECO:0000313" key="5">
    <source>
        <dbReference type="EMBL" id="PNR60168.1"/>
    </source>
</evidence>
<dbReference type="InterPro" id="IPR020635">
    <property type="entry name" value="Tyr_kinase_cat_dom"/>
</dbReference>
<protein>
    <recommendedName>
        <fullName evidence="4">Protein kinase domain-containing protein</fullName>
    </recommendedName>
</protein>
<dbReference type="GO" id="GO:0005524">
    <property type="term" value="F:ATP binding"/>
    <property type="evidence" value="ECO:0007669"/>
    <property type="project" value="UniProtKB-KW"/>
</dbReference>
<dbReference type="Gramene" id="Pp3c2_19850V3.1">
    <property type="protein sequence ID" value="Pp3c2_19850V3.1"/>
    <property type="gene ID" value="Pp3c2_19850"/>
</dbReference>
<reference evidence="5 7" key="1">
    <citation type="journal article" date="2008" name="Science">
        <title>The Physcomitrella genome reveals evolutionary insights into the conquest of land by plants.</title>
        <authorList>
            <person name="Rensing S."/>
            <person name="Lang D."/>
            <person name="Zimmer A."/>
            <person name="Terry A."/>
            <person name="Salamov A."/>
            <person name="Shapiro H."/>
            <person name="Nishiyama T."/>
            <person name="Perroud P.-F."/>
            <person name="Lindquist E."/>
            <person name="Kamisugi Y."/>
            <person name="Tanahashi T."/>
            <person name="Sakakibara K."/>
            <person name="Fujita T."/>
            <person name="Oishi K."/>
            <person name="Shin-I T."/>
            <person name="Kuroki Y."/>
            <person name="Toyoda A."/>
            <person name="Suzuki Y."/>
            <person name="Hashimoto A."/>
            <person name="Yamaguchi K."/>
            <person name="Sugano A."/>
            <person name="Kohara Y."/>
            <person name="Fujiyama A."/>
            <person name="Anterola A."/>
            <person name="Aoki S."/>
            <person name="Ashton N."/>
            <person name="Barbazuk W.B."/>
            <person name="Barker E."/>
            <person name="Bennetzen J."/>
            <person name="Bezanilla M."/>
            <person name="Blankenship R."/>
            <person name="Cho S.H."/>
            <person name="Dutcher S."/>
            <person name="Estelle M."/>
            <person name="Fawcett J.A."/>
            <person name="Gundlach H."/>
            <person name="Hanada K."/>
            <person name="Heyl A."/>
            <person name="Hicks K.A."/>
            <person name="Hugh J."/>
            <person name="Lohr M."/>
            <person name="Mayer K."/>
            <person name="Melkozernov A."/>
            <person name="Murata T."/>
            <person name="Nelson D."/>
            <person name="Pils B."/>
            <person name="Prigge M."/>
            <person name="Reiss B."/>
            <person name="Renner T."/>
            <person name="Rombauts S."/>
            <person name="Rushton P."/>
            <person name="Sanderfoot A."/>
            <person name="Schween G."/>
            <person name="Shiu S.-H."/>
            <person name="Stueber K."/>
            <person name="Theodoulou F.L."/>
            <person name="Tu H."/>
            <person name="Van de Peer Y."/>
            <person name="Verrier P.J."/>
            <person name="Waters E."/>
            <person name="Wood A."/>
            <person name="Yang L."/>
            <person name="Cove D."/>
            <person name="Cuming A."/>
            <person name="Hasebe M."/>
            <person name="Lucas S."/>
            <person name="Mishler D.B."/>
            <person name="Reski R."/>
            <person name="Grigoriev I."/>
            <person name="Quatrano R.S."/>
            <person name="Boore J.L."/>
        </authorList>
    </citation>
    <scope>NUCLEOTIDE SEQUENCE [LARGE SCALE GENOMIC DNA]</scope>
    <source>
        <strain evidence="6 7">cv. Gransden 2004</strain>
    </source>
</reference>
<dbReference type="InterPro" id="IPR008266">
    <property type="entry name" value="Tyr_kinase_AS"/>
</dbReference>
<dbReference type="GO" id="GO:0004713">
    <property type="term" value="F:protein tyrosine kinase activity"/>
    <property type="evidence" value="ECO:0007669"/>
    <property type="project" value="InterPro"/>
</dbReference>
<dbReference type="STRING" id="3218.A0A2K1L2B1"/>
<dbReference type="PROSITE" id="PS50011">
    <property type="entry name" value="PROTEIN_KINASE_DOM"/>
    <property type="match status" value="1"/>
</dbReference>
<feature type="compositionally biased region" description="Basic and acidic residues" evidence="3">
    <location>
        <begin position="454"/>
        <end position="470"/>
    </location>
</feature>
<dbReference type="GO" id="GO:0005886">
    <property type="term" value="C:plasma membrane"/>
    <property type="evidence" value="ECO:0000318"/>
    <property type="project" value="GO_Central"/>
</dbReference>
<dbReference type="Pfam" id="PF07714">
    <property type="entry name" value="PK_Tyr_Ser-Thr"/>
    <property type="match status" value="1"/>
</dbReference>
<dbReference type="Gene3D" id="3.30.200.20">
    <property type="entry name" value="Phosphorylase Kinase, domain 1"/>
    <property type="match status" value="1"/>
</dbReference>
<dbReference type="FunFam" id="1.10.510.10:FF:000298">
    <property type="entry name" value="Adenine nucleotide alpha hydrolase-like domain kinase"/>
    <property type="match status" value="1"/>
</dbReference>
<dbReference type="PANTHER" id="PTHR47989:SF14">
    <property type="entry name" value="INACTIVE PROTEIN KINASE SELMODRAFT_444075"/>
    <property type="match status" value="1"/>
</dbReference>
<dbReference type="InterPro" id="IPR000719">
    <property type="entry name" value="Prot_kinase_dom"/>
</dbReference>
<feature type="region of interest" description="Disordered" evidence="3">
    <location>
        <begin position="381"/>
        <end position="470"/>
    </location>
</feature>
<dbReference type="InterPro" id="IPR001245">
    <property type="entry name" value="Ser-Thr/Tyr_kinase_cat_dom"/>
</dbReference>
<feature type="domain" description="Protein kinase" evidence="4">
    <location>
        <begin position="572"/>
        <end position="847"/>
    </location>
</feature>
<feature type="compositionally biased region" description="Polar residues" evidence="3">
    <location>
        <begin position="310"/>
        <end position="337"/>
    </location>
</feature>
<keyword evidence="1" id="KW-0547">Nucleotide-binding</keyword>
<evidence type="ECO:0000256" key="2">
    <source>
        <dbReference type="ARBA" id="ARBA00022840"/>
    </source>
</evidence>
<dbReference type="Gene3D" id="3.40.50.620">
    <property type="entry name" value="HUPs"/>
    <property type="match status" value="1"/>
</dbReference>
<reference evidence="6" key="3">
    <citation type="submission" date="2020-12" db="UniProtKB">
        <authorList>
            <consortium name="EnsemblPlants"/>
        </authorList>
    </citation>
    <scope>IDENTIFICATION</scope>
</reference>
<dbReference type="FunFam" id="3.30.200.20:FF:000162">
    <property type="entry name" value="Adenine nucleotide alpha hydrolase-like domain kinase"/>
    <property type="match status" value="1"/>
</dbReference>
<feature type="region of interest" description="Disordered" evidence="3">
    <location>
        <begin position="486"/>
        <end position="514"/>
    </location>
</feature>
<evidence type="ECO:0000313" key="6">
    <source>
        <dbReference type="EnsemblPlants" id="Pp3c2_19850V3.1"/>
    </source>
</evidence>
<dbReference type="Proteomes" id="UP000006727">
    <property type="component" value="Chromosome 2"/>
</dbReference>
<feature type="compositionally biased region" description="Low complexity" evidence="3">
    <location>
        <begin position="422"/>
        <end position="438"/>
    </location>
</feature>
<feature type="region of interest" description="Disordered" evidence="3">
    <location>
        <begin position="245"/>
        <end position="337"/>
    </location>
</feature>
<dbReference type="InterPro" id="IPR011009">
    <property type="entry name" value="Kinase-like_dom_sf"/>
</dbReference>
<dbReference type="KEGG" id="ppp:112277979"/>
<organism evidence="5">
    <name type="scientific">Physcomitrium patens</name>
    <name type="common">Spreading-leaved earth moss</name>
    <name type="synonym">Physcomitrella patens</name>
    <dbReference type="NCBI Taxonomy" id="3218"/>
    <lineage>
        <taxon>Eukaryota</taxon>
        <taxon>Viridiplantae</taxon>
        <taxon>Streptophyta</taxon>
        <taxon>Embryophyta</taxon>
        <taxon>Bryophyta</taxon>
        <taxon>Bryophytina</taxon>
        <taxon>Bryopsida</taxon>
        <taxon>Funariidae</taxon>
        <taxon>Funariales</taxon>
        <taxon>Funariaceae</taxon>
        <taxon>Physcomitrium</taxon>
    </lineage>
</organism>
<dbReference type="RefSeq" id="XP_024366692.1">
    <property type="nucleotide sequence ID" value="XM_024510924.2"/>
</dbReference>
<dbReference type="EnsemblPlants" id="Pp3c2_19850V3.1">
    <property type="protein sequence ID" value="Pp3c2_19850V3.1"/>
    <property type="gene ID" value="Pp3c2_19850"/>
</dbReference>
<keyword evidence="7" id="KW-1185">Reference proteome</keyword>
<dbReference type="AlphaFoldDB" id="A0A2K1L2B1"/>
<reference evidence="5 7" key="2">
    <citation type="journal article" date="2018" name="Plant J.">
        <title>The Physcomitrella patens chromosome-scale assembly reveals moss genome structure and evolution.</title>
        <authorList>
            <person name="Lang D."/>
            <person name="Ullrich K.K."/>
            <person name="Murat F."/>
            <person name="Fuchs J."/>
            <person name="Jenkins J."/>
            <person name="Haas F.B."/>
            <person name="Piednoel M."/>
            <person name="Gundlach H."/>
            <person name="Van Bel M."/>
            <person name="Meyberg R."/>
            <person name="Vives C."/>
            <person name="Morata J."/>
            <person name="Symeonidi A."/>
            <person name="Hiss M."/>
            <person name="Muchero W."/>
            <person name="Kamisugi Y."/>
            <person name="Saleh O."/>
            <person name="Blanc G."/>
            <person name="Decker E.L."/>
            <person name="van Gessel N."/>
            <person name="Grimwood J."/>
            <person name="Hayes R.D."/>
            <person name="Graham S.W."/>
            <person name="Gunter L.E."/>
            <person name="McDaniel S.F."/>
            <person name="Hoernstein S.N.W."/>
            <person name="Larsson A."/>
            <person name="Li F.W."/>
            <person name="Perroud P.F."/>
            <person name="Phillips J."/>
            <person name="Ranjan P."/>
            <person name="Rokshar D.S."/>
            <person name="Rothfels C.J."/>
            <person name="Schneider L."/>
            <person name="Shu S."/>
            <person name="Stevenson D.W."/>
            <person name="Thummler F."/>
            <person name="Tillich M."/>
            <person name="Villarreal Aguilar J.C."/>
            <person name="Widiez T."/>
            <person name="Wong G.K."/>
            <person name="Wymore A."/>
            <person name="Zhang Y."/>
            <person name="Zimmer A.D."/>
            <person name="Quatrano R.S."/>
            <person name="Mayer K.F.X."/>
            <person name="Goodstein D."/>
            <person name="Casacuberta J.M."/>
            <person name="Vandepoele K."/>
            <person name="Reski R."/>
            <person name="Cuming A.C."/>
            <person name="Tuskan G.A."/>
            <person name="Maumus F."/>
            <person name="Salse J."/>
            <person name="Schmutz J."/>
            <person name="Rensing S.A."/>
        </authorList>
    </citation>
    <scope>NUCLEOTIDE SEQUENCE [LARGE SCALE GENOMIC DNA]</scope>
    <source>
        <strain evidence="6 7">cv. Gransden 2004</strain>
    </source>
</reference>
<feature type="compositionally biased region" description="Polar residues" evidence="3">
    <location>
        <begin position="381"/>
        <end position="394"/>
    </location>
</feature>
<dbReference type="OrthoDB" id="1857192at2759"/>
<dbReference type="EMBL" id="ABEU02000002">
    <property type="protein sequence ID" value="PNR60168.1"/>
    <property type="molecule type" value="Genomic_DNA"/>
</dbReference>
<evidence type="ECO:0000256" key="1">
    <source>
        <dbReference type="ARBA" id="ARBA00022741"/>
    </source>
</evidence>